<gene>
    <name evidence="1" type="ORF">OVN521_LOCUS33408</name>
</gene>
<reference evidence="1" key="1">
    <citation type="submission" date="2021-02" db="EMBL/GenBank/DDBJ databases">
        <authorList>
            <person name="Nowell W R."/>
        </authorList>
    </citation>
    <scope>NUCLEOTIDE SEQUENCE</scope>
</reference>
<evidence type="ECO:0000313" key="1">
    <source>
        <dbReference type="EMBL" id="CAF4368999.1"/>
    </source>
</evidence>
<accession>A0A820M768</accession>
<feature type="non-terminal residue" evidence="1">
    <location>
        <position position="1"/>
    </location>
</feature>
<organism evidence="1 2">
    <name type="scientific">Rotaria magnacalcarata</name>
    <dbReference type="NCBI Taxonomy" id="392030"/>
    <lineage>
        <taxon>Eukaryota</taxon>
        <taxon>Metazoa</taxon>
        <taxon>Spiralia</taxon>
        <taxon>Gnathifera</taxon>
        <taxon>Rotifera</taxon>
        <taxon>Eurotatoria</taxon>
        <taxon>Bdelloidea</taxon>
        <taxon>Philodinida</taxon>
        <taxon>Philodinidae</taxon>
        <taxon>Rotaria</taxon>
    </lineage>
</organism>
<keyword evidence="2" id="KW-1185">Reference proteome</keyword>
<comment type="caution">
    <text evidence="1">The sequence shown here is derived from an EMBL/GenBank/DDBJ whole genome shotgun (WGS) entry which is preliminary data.</text>
</comment>
<dbReference type="Proteomes" id="UP000663866">
    <property type="component" value="Unassembled WGS sequence"/>
</dbReference>
<proteinExistence type="predicted"/>
<name>A0A820M768_9BILA</name>
<dbReference type="AlphaFoldDB" id="A0A820M768"/>
<dbReference type="EMBL" id="CAJOBG010035036">
    <property type="protein sequence ID" value="CAF4368999.1"/>
    <property type="molecule type" value="Genomic_DNA"/>
</dbReference>
<protein>
    <submittedName>
        <fullName evidence="1">Uncharacterized protein</fullName>
    </submittedName>
</protein>
<sequence length="85" mass="9741">KSLWPVQATITELPVPLRDWNVRVQQAIFDLLARVDLLNIVPYNDYDGCGNCFIKGIAIGRQVFFPFSESAEKSKTHPFYVKNIK</sequence>
<evidence type="ECO:0000313" key="2">
    <source>
        <dbReference type="Proteomes" id="UP000663866"/>
    </source>
</evidence>